<feature type="compositionally biased region" description="Polar residues" evidence="1">
    <location>
        <begin position="13"/>
        <end position="23"/>
    </location>
</feature>
<evidence type="ECO:0000313" key="4">
    <source>
        <dbReference type="Proteomes" id="UP001270362"/>
    </source>
</evidence>
<proteinExistence type="predicted"/>
<dbReference type="EMBL" id="JAULSO010000006">
    <property type="protein sequence ID" value="KAK3681646.1"/>
    <property type="molecule type" value="Genomic_DNA"/>
</dbReference>
<feature type="domain" description="DUF7730" evidence="2">
    <location>
        <begin position="28"/>
        <end position="144"/>
    </location>
</feature>
<comment type="caution">
    <text evidence="3">The sequence shown here is derived from an EMBL/GenBank/DDBJ whole genome shotgun (WGS) entry which is preliminary data.</text>
</comment>
<accession>A0AAE0WZV1</accession>
<dbReference type="InterPro" id="IPR056632">
    <property type="entry name" value="DUF7730"/>
</dbReference>
<gene>
    <name evidence="3" type="ORF">B0T22DRAFT_299746</name>
</gene>
<dbReference type="InterPro" id="IPR038883">
    <property type="entry name" value="AN11006-like"/>
</dbReference>
<evidence type="ECO:0000313" key="3">
    <source>
        <dbReference type="EMBL" id="KAK3681646.1"/>
    </source>
</evidence>
<dbReference type="PANTHER" id="PTHR42085">
    <property type="entry name" value="F-BOX DOMAIN-CONTAINING PROTEIN"/>
    <property type="match status" value="1"/>
</dbReference>
<reference evidence="3" key="1">
    <citation type="journal article" date="2023" name="Mol. Phylogenet. Evol.">
        <title>Genome-scale phylogeny and comparative genomics of the fungal order Sordariales.</title>
        <authorList>
            <person name="Hensen N."/>
            <person name="Bonometti L."/>
            <person name="Westerberg I."/>
            <person name="Brannstrom I.O."/>
            <person name="Guillou S."/>
            <person name="Cros-Aarteil S."/>
            <person name="Calhoun S."/>
            <person name="Haridas S."/>
            <person name="Kuo A."/>
            <person name="Mondo S."/>
            <person name="Pangilinan J."/>
            <person name="Riley R."/>
            <person name="LaButti K."/>
            <person name="Andreopoulos B."/>
            <person name="Lipzen A."/>
            <person name="Chen C."/>
            <person name="Yan M."/>
            <person name="Daum C."/>
            <person name="Ng V."/>
            <person name="Clum A."/>
            <person name="Steindorff A."/>
            <person name="Ohm R.A."/>
            <person name="Martin F."/>
            <person name="Silar P."/>
            <person name="Natvig D.O."/>
            <person name="Lalanne C."/>
            <person name="Gautier V."/>
            <person name="Ament-Velasquez S.L."/>
            <person name="Kruys A."/>
            <person name="Hutchinson M.I."/>
            <person name="Powell A.J."/>
            <person name="Barry K."/>
            <person name="Miller A.N."/>
            <person name="Grigoriev I.V."/>
            <person name="Debuchy R."/>
            <person name="Gladieux P."/>
            <person name="Hiltunen Thoren M."/>
            <person name="Johannesson H."/>
        </authorList>
    </citation>
    <scope>NUCLEOTIDE SEQUENCE</scope>
    <source>
        <strain evidence="3">CBS 314.62</strain>
    </source>
</reference>
<dbReference type="Proteomes" id="UP001270362">
    <property type="component" value="Unassembled WGS sequence"/>
</dbReference>
<feature type="region of interest" description="Disordered" evidence="1">
    <location>
        <begin position="1"/>
        <end position="23"/>
    </location>
</feature>
<evidence type="ECO:0000259" key="2">
    <source>
        <dbReference type="Pfam" id="PF24864"/>
    </source>
</evidence>
<protein>
    <recommendedName>
        <fullName evidence="2">DUF7730 domain-containing protein</fullName>
    </recommendedName>
</protein>
<dbReference type="AlphaFoldDB" id="A0AAE0WZV1"/>
<dbReference type="Pfam" id="PF24864">
    <property type="entry name" value="DUF7730"/>
    <property type="match status" value="1"/>
</dbReference>
<reference evidence="3" key="2">
    <citation type="submission" date="2023-06" db="EMBL/GenBank/DDBJ databases">
        <authorList>
            <consortium name="Lawrence Berkeley National Laboratory"/>
            <person name="Haridas S."/>
            <person name="Hensen N."/>
            <person name="Bonometti L."/>
            <person name="Westerberg I."/>
            <person name="Brannstrom I.O."/>
            <person name="Guillou S."/>
            <person name="Cros-Aarteil S."/>
            <person name="Calhoun S."/>
            <person name="Kuo A."/>
            <person name="Mondo S."/>
            <person name="Pangilinan J."/>
            <person name="Riley R."/>
            <person name="Labutti K."/>
            <person name="Andreopoulos B."/>
            <person name="Lipzen A."/>
            <person name="Chen C."/>
            <person name="Yanf M."/>
            <person name="Daum C."/>
            <person name="Ng V."/>
            <person name="Clum A."/>
            <person name="Steindorff A."/>
            <person name="Ohm R."/>
            <person name="Martin F."/>
            <person name="Silar P."/>
            <person name="Natvig D."/>
            <person name="Lalanne C."/>
            <person name="Gautier V."/>
            <person name="Ament-Velasquez S.L."/>
            <person name="Kruys A."/>
            <person name="Hutchinson M.I."/>
            <person name="Powell A.J."/>
            <person name="Barry K."/>
            <person name="Miller A.N."/>
            <person name="Grigoriev I.V."/>
            <person name="Debuchy R."/>
            <person name="Gladieux P."/>
            <person name="Thoren M.H."/>
            <person name="Johannesson H."/>
        </authorList>
    </citation>
    <scope>NUCLEOTIDE SEQUENCE</scope>
    <source>
        <strain evidence="3">CBS 314.62</strain>
    </source>
</reference>
<sequence>MSRSATADEPAVQSPSNGGNKTEQTFNLIALPTEIRLQIYGELLLSRRPDYHDEPPTFEYDLSVKDTDLWAIWISKYSRKTSSEPYQHSSLHPSILRASKQIYYEASPILYSGNVFMVINSFGMERLMDLFGAKNMARIRTLFIWLPRIWTTRKEAWLASALERLAREATGLQRIEVSCAVDCNLVDYSDTDRVLNLMGQGHSVAIVRALAGFQGLSEIRLVGYYGKHWPSYLEKKMDATVVKAERTYPVRFQLLDTTYGGYDTKEWKCQHNGQCFVRYEEATESIFP</sequence>
<dbReference type="PANTHER" id="PTHR42085:SF2">
    <property type="entry name" value="F-BOX DOMAIN-CONTAINING PROTEIN"/>
    <property type="match status" value="1"/>
</dbReference>
<evidence type="ECO:0000256" key="1">
    <source>
        <dbReference type="SAM" id="MobiDB-lite"/>
    </source>
</evidence>
<name>A0AAE0WZV1_9PEZI</name>
<keyword evidence="4" id="KW-1185">Reference proteome</keyword>
<organism evidence="3 4">
    <name type="scientific">Podospora appendiculata</name>
    <dbReference type="NCBI Taxonomy" id="314037"/>
    <lineage>
        <taxon>Eukaryota</taxon>
        <taxon>Fungi</taxon>
        <taxon>Dikarya</taxon>
        <taxon>Ascomycota</taxon>
        <taxon>Pezizomycotina</taxon>
        <taxon>Sordariomycetes</taxon>
        <taxon>Sordariomycetidae</taxon>
        <taxon>Sordariales</taxon>
        <taxon>Podosporaceae</taxon>
        <taxon>Podospora</taxon>
    </lineage>
</organism>